<sequence>MSGLGVVEWLRPLVETKAWDYLVVWKYGDDPTRFIEWIGCCCRGSCSVNVDVLKPKEEAGEVCHLAPICRDNHFQHPVRTKACEALAQLPFTLSLYSGLHGEVAISQQTRWLTQVDSIGTQVLIPIVGGLIELFTEKLIPMDMNIIEFITAHGCVSLKKEAISAQSHTTQNINEHLPLREQYSQWWPLPMSTLTPSVHQPAAKQCSSHPSIEGPSSGSNPSTEEPSFDSKFVCLIPHEYQKQSVKISPIPKTKILKYNKTSGKQQRGLSSHCGNGEEDKSKLVKEPQKECYQAKNLVTERNRRNKIKKGLFTLRSLVPKITKMDRAAILADAVDYIKELQTQVKELKDEVRALEVQDCEKNTPQLRMPIGKEQEGTRSNPLNQSSSDCTKKTQMQVQAEVHHISKTDFLIKLFCEQKQGVFSKLMEAIHSIGLRVASANMTTFDGKVLNILTVEATKQDIHPKKLKEYLIQKTSDDRQ</sequence>
<proteinExistence type="predicted"/>
<dbReference type="GO" id="GO:0046983">
    <property type="term" value="F:protein dimerization activity"/>
    <property type="evidence" value="ECO:0007669"/>
    <property type="project" value="InterPro"/>
</dbReference>
<dbReference type="SMART" id="SM00353">
    <property type="entry name" value="HLH"/>
    <property type="match status" value="1"/>
</dbReference>
<feature type="non-terminal residue" evidence="8">
    <location>
        <position position="1"/>
    </location>
</feature>
<dbReference type="GO" id="GO:0043565">
    <property type="term" value="F:sequence-specific DNA binding"/>
    <property type="evidence" value="ECO:0007669"/>
    <property type="project" value="TreeGrafter"/>
</dbReference>
<keyword evidence="9" id="KW-1185">Reference proteome</keyword>
<evidence type="ECO:0000256" key="6">
    <source>
        <dbReference type="SAM" id="MobiDB-lite"/>
    </source>
</evidence>
<keyword evidence="2" id="KW-0805">Transcription regulation</keyword>
<dbReference type="OrthoDB" id="1890947at2759"/>
<feature type="region of interest" description="Disordered" evidence="6">
    <location>
        <begin position="260"/>
        <end position="285"/>
    </location>
</feature>
<dbReference type="Pfam" id="PF22754">
    <property type="entry name" value="bHLH-TF_ACT-like_plant"/>
    <property type="match status" value="1"/>
</dbReference>
<evidence type="ECO:0000259" key="7">
    <source>
        <dbReference type="PROSITE" id="PS50888"/>
    </source>
</evidence>
<feature type="non-terminal residue" evidence="8">
    <location>
        <position position="478"/>
    </location>
</feature>
<evidence type="ECO:0000256" key="3">
    <source>
        <dbReference type="ARBA" id="ARBA00023163"/>
    </source>
</evidence>
<dbReference type="Gene3D" id="4.10.280.10">
    <property type="entry name" value="Helix-loop-helix DNA-binding domain"/>
    <property type="match status" value="1"/>
</dbReference>
<dbReference type="InterPro" id="IPR051358">
    <property type="entry name" value="TF_AMS/ICE1/BHLH6-like"/>
</dbReference>
<dbReference type="Pfam" id="PF00010">
    <property type="entry name" value="HLH"/>
    <property type="match status" value="1"/>
</dbReference>
<dbReference type="GO" id="GO:0003700">
    <property type="term" value="F:DNA-binding transcription factor activity"/>
    <property type="evidence" value="ECO:0007669"/>
    <property type="project" value="TreeGrafter"/>
</dbReference>
<feature type="domain" description="BHLH" evidence="7">
    <location>
        <begin position="290"/>
        <end position="339"/>
    </location>
</feature>
<dbReference type="InterPro" id="IPR054502">
    <property type="entry name" value="bHLH-TF_ACT-like_plant"/>
</dbReference>
<dbReference type="PANTHER" id="PTHR31945:SF63">
    <property type="entry name" value="TRANSCRIPTION FACTOR BHLH90"/>
    <property type="match status" value="1"/>
</dbReference>
<reference evidence="8" key="1">
    <citation type="submission" date="2018-05" db="EMBL/GenBank/DDBJ databases">
        <title>Draft genome of Mucuna pruriens seed.</title>
        <authorList>
            <person name="Nnadi N.E."/>
            <person name="Vos R."/>
            <person name="Hasami M.H."/>
            <person name="Devisetty U.K."/>
            <person name="Aguiy J.C."/>
        </authorList>
    </citation>
    <scope>NUCLEOTIDE SEQUENCE [LARGE SCALE GENOMIC DNA]</scope>
    <source>
        <strain evidence="8">JCA_2017</strain>
    </source>
</reference>
<feature type="coiled-coil region" evidence="5">
    <location>
        <begin position="329"/>
        <end position="356"/>
    </location>
</feature>
<evidence type="ECO:0000313" key="8">
    <source>
        <dbReference type="EMBL" id="RDY07506.1"/>
    </source>
</evidence>
<feature type="compositionally biased region" description="Polar residues" evidence="6">
    <location>
        <begin position="204"/>
        <end position="224"/>
    </location>
</feature>
<evidence type="ECO:0000256" key="2">
    <source>
        <dbReference type="ARBA" id="ARBA00023015"/>
    </source>
</evidence>
<gene>
    <name evidence="8" type="primary">BHLH90</name>
    <name evidence="8" type="ORF">CR513_08376</name>
</gene>
<dbReference type="Proteomes" id="UP000257109">
    <property type="component" value="Unassembled WGS sequence"/>
</dbReference>
<feature type="region of interest" description="Disordered" evidence="6">
    <location>
        <begin position="196"/>
        <end position="225"/>
    </location>
</feature>
<dbReference type="EMBL" id="QJKJ01001453">
    <property type="protein sequence ID" value="RDY07506.1"/>
    <property type="molecule type" value="Genomic_DNA"/>
</dbReference>
<dbReference type="PROSITE" id="PS50888">
    <property type="entry name" value="BHLH"/>
    <property type="match status" value="1"/>
</dbReference>
<keyword evidence="5" id="KW-0175">Coiled coil</keyword>
<dbReference type="InterPro" id="IPR036638">
    <property type="entry name" value="HLH_DNA-bd_sf"/>
</dbReference>
<keyword evidence="3" id="KW-0804">Transcription</keyword>
<protein>
    <submittedName>
        <fullName evidence="8">Transcription factor bHLH90</fullName>
    </submittedName>
</protein>
<accession>A0A371HXI0</accession>
<dbReference type="STRING" id="157652.A0A371HXI0"/>
<dbReference type="GO" id="GO:0005634">
    <property type="term" value="C:nucleus"/>
    <property type="evidence" value="ECO:0007669"/>
    <property type="project" value="UniProtKB-SubCell"/>
</dbReference>
<evidence type="ECO:0000256" key="4">
    <source>
        <dbReference type="ARBA" id="ARBA00023242"/>
    </source>
</evidence>
<dbReference type="InterPro" id="IPR011598">
    <property type="entry name" value="bHLH_dom"/>
</dbReference>
<dbReference type="InterPro" id="IPR025610">
    <property type="entry name" value="MYC/MYB_N"/>
</dbReference>
<evidence type="ECO:0000256" key="5">
    <source>
        <dbReference type="SAM" id="Coils"/>
    </source>
</evidence>
<organism evidence="8 9">
    <name type="scientific">Mucuna pruriens</name>
    <name type="common">Velvet bean</name>
    <name type="synonym">Dolichos pruriens</name>
    <dbReference type="NCBI Taxonomy" id="157652"/>
    <lineage>
        <taxon>Eukaryota</taxon>
        <taxon>Viridiplantae</taxon>
        <taxon>Streptophyta</taxon>
        <taxon>Embryophyta</taxon>
        <taxon>Tracheophyta</taxon>
        <taxon>Spermatophyta</taxon>
        <taxon>Magnoliopsida</taxon>
        <taxon>eudicotyledons</taxon>
        <taxon>Gunneridae</taxon>
        <taxon>Pentapetalae</taxon>
        <taxon>rosids</taxon>
        <taxon>fabids</taxon>
        <taxon>Fabales</taxon>
        <taxon>Fabaceae</taxon>
        <taxon>Papilionoideae</taxon>
        <taxon>50 kb inversion clade</taxon>
        <taxon>NPAAA clade</taxon>
        <taxon>indigoferoid/millettioid clade</taxon>
        <taxon>Phaseoleae</taxon>
        <taxon>Mucuna</taxon>
    </lineage>
</organism>
<keyword evidence="4" id="KW-0539">Nucleus</keyword>
<comment type="caution">
    <text evidence="8">The sequence shown here is derived from an EMBL/GenBank/DDBJ whole genome shotgun (WGS) entry which is preliminary data.</text>
</comment>
<dbReference type="SUPFAM" id="SSF47459">
    <property type="entry name" value="HLH, helix-loop-helix DNA-binding domain"/>
    <property type="match status" value="1"/>
</dbReference>
<dbReference type="Pfam" id="PF14215">
    <property type="entry name" value="bHLH-MYC_N"/>
    <property type="match status" value="1"/>
</dbReference>
<feature type="compositionally biased region" description="Polar residues" evidence="6">
    <location>
        <begin position="260"/>
        <end position="272"/>
    </location>
</feature>
<dbReference type="AlphaFoldDB" id="A0A371HXI0"/>
<feature type="compositionally biased region" description="Basic and acidic residues" evidence="6">
    <location>
        <begin position="274"/>
        <end position="285"/>
    </location>
</feature>
<comment type="subcellular location">
    <subcellularLocation>
        <location evidence="1">Nucleus</location>
    </subcellularLocation>
</comment>
<name>A0A371HXI0_MUCPR</name>
<evidence type="ECO:0000313" key="9">
    <source>
        <dbReference type="Proteomes" id="UP000257109"/>
    </source>
</evidence>
<dbReference type="PANTHER" id="PTHR31945">
    <property type="entry name" value="TRANSCRIPTION FACTOR SCREAM2-RELATED"/>
    <property type="match status" value="1"/>
</dbReference>
<evidence type="ECO:0000256" key="1">
    <source>
        <dbReference type="ARBA" id="ARBA00004123"/>
    </source>
</evidence>